<evidence type="ECO:0000259" key="2">
    <source>
        <dbReference type="Pfam" id="PF00149"/>
    </source>
</evidence>
<dbReference type="InterPro" id="IPR029052">
    <property type="entry name" value="Metallo-depent_PP-like"/>
</dbReference>
<dbReference type="Gene3D" id="3.60.21.10">
    <property type="match status" value="1"/>
</dbReference>
<keyword evidence="4" id="KW-1185">Reference proteome</keyword>
<dbReference type="EMBL" id="BAABDQ010000026">
    <property type="protein sequence ID" value="GAA3591458.1"/>
    <property type="molecule type" value="Genomic_DNA"/>
</dbReference>
<proteinExistence type="predicted"/>
<dbReference type="Proteomes" id="UP001500630">
    <property type="component" value="Unassembled WGS sequence"/>
</dbReference>
<evidence type="ECO:0000313" key="4">
    <source>
        <dbReference type="Proteomes" id="UP001500630"/>
    </source>
</evidence>
<organism evidence="3 4">
    <name type="scientific">Nonomuraea rosea</name>
    <dbReference type="NCBI Taxonomy" id="638574"/>
    <lineage>
        <taxon>Bacteria</taxon>
        <taxon>Bacillati</taxon>
        <taxon>Actinomycetota</taxon>
        <taxon>Actinomycetes</taxon>
        <taxon>Streptosporangiales</taxon>
        <taxon>Streptosporangiaceae</taxon>
        <taxon>Nonomuraea</taxon>
    </lineage>
</organism>
<name>A0ABP6YXE0_9ACTN</name>
<evidence type="ECO:0000256" key="1">
    <source>
        <dbReference type="SAM" id="MobiDB-lite"/>
    </source>
</evidence>
<evidence type="ECO:0000313" key="3">
    <source>
        <dbReference type="EMBL" id="GAA3591458.1"/>
    </source>
</evidence>
<feature type="compositionally biased region" description="Low complexity" evidence="1">
    <location>
        <begin position="66"/>
        <end position="78"/>
    </location>
</feature>
<comment type="caution">
    <text evidence="3">The sequence shown here is derived from an EMBL/GenBank/DDBJ whole genome shotgun (WGS) entry which is preliminary data.</text>
</comment>
<dbReference type="Pfam" id="PF00149">
    <property type="entry name" value="Metallophos"/>
    <property type="match status" value="1"/>
</dbReference>
<dbReference type="PANTHER" id="PTHR43143:SF5">
    <property type="entry name" value="SECRETED PROTEIN"/>
    <property type="match status" value="1"/>
</dbReference>
<feature type="domain" description="Calcineurin-like phosphoesterase" evidence="2">
    <location>
        <begin position="904"/>
        <end position="1140"/>
    </location>
</feature>
<dbReference type="PANTHER" id="PTHR43143">
    <property type="entry name" value="METALLOPHOSPHOESTERASE, CALCINEURIN SUPERFAMILY"/>
    <property type="match status" value="1"/>
</dbReference>
<feature type="region of interest" description="Disordered" evidence="1">
    <location>
        <begin position="38"/>
        <end position="78"/>
    </location>
</feature>
<gene>
    <name evidence="3" type="ORF">GCM10022419_087820</name>
</gene>
<reference evidence="4" key="1">
    <citation type="journal article" date="2019" name="Int. J. Syst. Evol. Microbiol.">
        <title>The Global Catalogue of Microorganisms (GCM) 10K type strain sequencing project: providing services to taxonomists for standard genome sequencing and annotation.</title>
        <authorList>
            <consortium name="The Broad Institute Genomics Platform"/>
            <consortium name="The Broad Institute Genome Sequencing Center for Infectious Disease"/>
            <person name="Wu L."/>
            <person name="Ma J."/>
        </authorList>
    </citation>
    <scope>NUCLEOTIDE SEQUENCE [LARGE SCALE GENOMIC DNA]</scope>
    <source>
        <strain evidence="4">JCM 17326</strain>
    </source>
</reference>
<protein>
    <recommendedName>
        <fullName evidence="2">Calcineurin-like phosphoesterase domain-containing protein</fullName>
    </recommendedName>
</protein>
<accession>A0ABP6YXE0</accession>
<dbReference type="InterPro" id="IPR051918">
    <property type="entry name" value="STPP_CPPED1"/>
</dbReference>
<dbReference type="SUPFAM" id="SSF56300">
    <property type="entry name" value="Metallo-dependent phosphatases"/>
    <property type="match status" value="1"/>
</dbReference>
<dbReference type="InterPro" id="IPR004843">
    <property type="entry name" value="Calcineurin-like_PHP"/>
</dbReference>
<sequence length="1333" mass="140772">MRPAVRTFLSGLSSWGRLATAGAVAVVLVSTLVTAAYADPQPATPSPTPSASSSTGQERGRPSPTPTSSKTPPALTPAAGSYLEGTVKVAAVPAAAGDSVTKLAVDDTALEATRTVGVSKLGFDVGSNSTEAQYHSYVLVNGTYRSDIGDYVNQRASIEIPNESLVKGENTVEFVVGSITSSCGVNHDDFVLSDVGLELLGEVADGEDNPYTFSFGDGSCGTNTTLLKRATLKFFVLGDPQGTSGLAADVDTTKLANGEHAITATTASGASVKNTVTVNNAPAGAPRLTPTDGTLVAGTKSVFATVPAAGAGGVKSLTVDGDEPATKATLGNGAAKLSFDVGADSIDDKFDNFLLVNGKRIDLGGSWAGQRVTVGVPARFLVPGDNTIKVVTGDYKESCGNNRDDFTIANLALDLDGATVTGQDIKASYELGDGACGSSQTALREAELRYTIDAPAVHVTETLGSGDATLSFNVGSNSIEARYQNHVLVNGQKIVLDGDFVSRRVDLTVPNEFLVPGWNTIDFVAGTFPTSCGNNRDDFTISNVALTPAQGTAAGQLLKASYGMGDGNCGDTVNPLIEIDLEFLVDGQARGLRADLDTTAIKDGKHTLSATSVTGEVATRLLISDNSAPKVGKSVPAAKERITASVVLDVKLEDASGVVSGPDVKLDGQPIELGAQVGPGLRAGAHTLTVTGADGLGNTAVREIVFESAGIPDVPAELSPALGAVDVSDPVKLSAKVAEPDGGQVTATFSEAKILAPEQVYQGTAQTLPTTLQVPGEKRVRTDGLDPADGKTLDAPAGQELTYQRFDVKVEGHVDAPVLRWEGVIDPQRLASLRVWNTKAKAWDLLTSARGVATGKTVLTAVVDEKYIDRREVHVMVTGEDPFADDIAPGDPNGFADPATYDFSIVHFTDTQYISEGAVEQETPEERAVWESAYSGVVNWIRDNKDQRKISYVAHTGDIIENNIRKPADEATQRQITGEFEVSSKQQRVLDDAAIPNGVIAGNHDNQSGTENGPEAIYNQYYGPGRYQDAAKGWQHAEYGGPWKEGDNQNHYDLFSAGGLDFVVVGLSYGVTREEAEWADSVFKKFPGRNGILLSHDYLVPSTNPDGRGAGFAAPDGSMLYKTVVEKNANVFLILAGHEHGVGTNVKPKVGQVGNGVVELLADYQFYTVSADRLGLTEIGGYNPQDQLQFGASFFRLLQFDVKRAELSVDTYSPLLNDFGAAEFDPLRRYNGLEDNMVLPVDLTSRTTTFQTDSLALYKPSRIIGKSKVASGQVASVTWNRLKDDTAYAWFVTARSAGGGVTASEPSVFVTKDEHGRPGKWGPDSPMYHWFNR</sequence>